<proteinExistence type="inferred from homology"/>
<evidence type="ECO:0000256" key="8">
    <source>
        <dbReference type="SAM" id="SignalP"/>
    </source>
</evidence>
<dbReference type="AlphaFoldDB" id="A0A6A6H069"/>
<reference evidence="10" key="1">
    <citation type="journal article" date="2020" name="Stud. Mycol.">
        <title>101 Dothideomycetes genomes: a test case for predicting lifestyles and emergence of pathogens.</title>
        <authorList>
            <person name="Haridas S."/>
            <person name="Albert R."/>
            <person name="Binder M."/>
            <person name="Bloem J."/>
            <person name="Labutti K."/>
            <person name="Salamov A."/>
            <person name="Andreopoulos B."/>
            <person name="Baker S."/>
            <person name="Barry K."/>
            <person name="Bills G."/>
            <person name="Bluhm B."/>
            <person name="Cannon C."/>
            <person name="Castanera R."/>
            <person name="Culley D."/>
            <person name="Daum C."/>
            <person name="Ezra D."/>
            <person name="Gonzalez J."/>
            <person name="Henrissat B."/>
            <person name="Kuo A."/>
            <person name="Liang C."/>
            <person name="Lipzen A."/>
            <person name="Lutzoni F."/>
            <person name="Magnuson J."/>
            <person name="Mondo S."/>
            <person name="Nolan M."/>
            <person name="Ohm R."/>
            <person name="Pangilinan J."/>
            <person name="Park H.-J."/>
            <person name="Ramirez L."/>
            <person name="Alfaro M."/>
            <person name="Sun H."/>
            <person name="Tritt A."/>
            <person name="Yoshinaga Y."/>
            <person name="Zwiers L.-H."/>
            <person name="Turgeon B."/>
            <person name="Goodwin S."/>
            <person name="Spatafora J."/>
            <person name="Crous P."/>
            <person name="Grigoriev I."/>
        </authorList>
    </citation>
    <scope>NUCLEOTIDE SEQUENCE</scope>
    <source>
        <strain evidence="10">Tuck. ex Michener</strain>
    </source>
</reference>
<dbReference type="OrthoDB" id="3427at2759"/>
<accession>A0A6A6H069</accession>
<dbReference type="PANTHER" id="PTHR22811">
    <property type="entry name" value="TRANSMEMBRANE EMP24 DOMAIN-CONTAINING PROTEIN"/>
    <property type="match status" value="1"/>
</dbReference>
<feature type="chain" id="PRO_5025455115" description="GOLD domain-containing protein" evidence="8">
    <location>
        <begin position="20"/>
        <end position="222"/>
    </location>
</feature>
<name>A0A6A6H069_VIRVR</name>
<keyword evidence="5" id="KW-1133">Transmembrane helix</keyword>
<dbReference type="Pfam" id="PF01105">
    <property type="entry name" value="EMP24_GP25L"/>
    <property type="match status" value="1"/>
</dbReference>
<dbReference type="Proteomes" id="UP000800092">
    <property type="component" value="Unassembled WGS sequence"/>
</dbReference>
<evidence type="ECO:0000256" key="6">
    <source>
        <dbReference type="ARBA" id="ARBA00023136"/>
    </source>
</evidence>
<organism evidence="10 11">
    <name type="scientific">Viridothelium virens</name>
    <name type="common">Speckled blister lichen</name>
    <name type="synonym">Trypethelium virens</name>
    <dbReference type="NCBI Taxonomy" id="1048519"/>
    <lineage>
        <taxon>Eukaryota</taxon>
        <taxon>Fungi</taxon>
        <taxon>Dikarya</taxon>
        <taxon>Ascomycota</taxon>
        <taxon>Pezizomycotina</taxon>
        <taxon>Dothideomycetes</taxon>
        <taxon>Dothideomycetes incertae sedis</taxon>
        <taxon>Trypetheliales</taxon>
        <taxon>Trypetheliaceae</taxon>
        <taxon>Viridothelium</taxon>
    </lineage>
</organism>
<evidence type="ECO:0000256" key="4">
    <source>
        <dbReference type="ARBA" id="ARBA00022729"/>
    </source>
</evidence>
<dbReference type="PROSITE" id="PS50866">
    <property type="entry name" value="GOLD"/>
    <property type="match status" value="1"/>
</dbReference>
<feature type="signal peptide" evidence="8">
    <location>
        <begin position="1"/>
        <end position="19"/>
    </location>
</feature>
<sequence>MRWSISLLCSAASLVPANALYFFLDSDTKRCFYEELPKDTLVVAHYKTELWNEPTRTYTVNDQVGIQITVDEVFDNDHRVINLKGSDHGRFTFTAADAGDHKICFTPSNADVQRGWLSGGMPAGAVKFDLDIAIGETSQIESTDKGKMTDIESKVRDLNSRLQDIRREQVFQREREAEFRDQSETTNARVVRWTLMQLAVLGITCAWQLSHLRAFFIKQKLT</sequence>
<evidence type="ECO:0000313" key="10">
    <source>
        <dbReference type="EMBL" id="KAF2231289.1"/>
    </source>
</evidence>
<dbReference type="InterPro" id="IPR009038">
    <property type="entry name" value="GOLD_dom"/>
</dbReference>
<dbReference type="EMBL" id="ML991829">
    <property type="protein sequence ID" value="KAF2231289.1"/>
    <property type="molecule type" value="Genomic_DNA"/>
</dbReference>
<feature type="domain" description="GOLD" evidence="9">
    <location>
        <begin position="29"/>
        <end position="132"/>
    </location>
</feature>
<comment type="similarity">
    <text evidence="2 7">Belongs to the EMP24/GP25L family.</text>
</comment>
<evidence type="ECO:0000259" key="9">
    <source>
        <dbReference type="PROSITE" id="PS50866"/>
    </source>
</evidence>
<dbReference type="SMART" id="SM01190">
    <property type="entry name" value="EMP24_GP25L"/>
    <property type="match status" value="1"/>
</dbReference>
<dbReference type="InterPro" id="IPR015720">
    <property type="entry name" value="Emp24-like"/>
</dbReference>
<keyword evidence="11" id="KW-1185">Reference proteome</keyword>
<evidence type="ECO:0000256" key="5">
    <source>
        <dbReference type="ARBA" id="ARBA00022989"/>
    </source>
</evidence>
<keyword evidence="4 8" id="KW-0732">Signal</keyword>
<keyword evidence="3 7" id="KW-0812">Transmembrane</keyword>
<gene>
    <name evidence="10" type="ORF">EV356DRAFT_452299</name>
</gene>
<evidence type="ECO:0000256" key="1">
    <source>
        <dbReference type="ARBA" id="ARBA00004479"/>
    </source>
</evidence>
<comment type="subcellular location">
    <subcellularLocation>
        <location evidence="1 7">Membrane</location>
        <topology evidence="1 7">Single-pass type I membrane protein</topology>
    </subcellularLocation>
</comment>
<evidence type="ECO:0000313" key="11">
    <source>
        <dbReference type="Proteomes" id="UP000800092"/>
    </source>
</evidence>
<evidence type="ECO:0000256" key="3">
    <source>
        <dbReference type="ARBA" id="ARBA00022692"/>
    </source>
</evidence>
<dbReference type="GO" id="GO:0016020">
    <property type="term" value="C:membrane"/>
    <property type="evidence" value="ECO:0007669"/>
    <property type="project" value="UniProtKB-SubCell"/>
</dbReference>
<keyword evidence="6" id="KW-0472">Membrane</keyword>
<evidence type="ECO:0000256" key="7">
    <source>
        <dbReference type="RuleBase" id="RU003827"/>
    </source>
</evidence>
<evidence type="ECO:0000256" key="2">
    <source>
        <dbReference type="ARBA" id="ARBA00007104"/>
    </source>
</evidence>
<protein>
    <recommendedName>
        <fullName evidence="9">GOLD domain-containing protein</fullName>
    </recommendedName>
</protein>